<feature type="transmembrane region" description="Helical" evidence="7">
    <location>
        <begin position="56"/>
        <end position="78"/>
    </location>
</feature>
<feature type="domain" description="Major facilitator superfamily (MFS) profile" evidence="8">
    <location>
        <begin position="175"/>
        <end position="459"/>
    </location>
</feature>
<dbReference type="SUPFAM" id="SSF103473">
    <property type="entry name" value="MFS general substrate transporter"/>
    <property type="match status" value="1"/>
</dbReference>
<evidence type="ECO:0000313" key="10">
    <source>
        <dbReference type="Proteomes" id="UP000054560"/>
    </source>
</evidence>
<feature type="transmembrane region" description="Helical" evidence="7">
    <location>
        <begin position="30"/>
        <end position="50"/>
    </location>
</feature>
<evidence type="ECO:0000256" key="2">
    <source>
        <dbReference type="ARBA" id="ARBA00022475"/>
    </source>
</evidence>
<dbReference type="PANTHER" id="PTHR43124">
    <property type="entry name" value="PURINE EFFLUX PUMP PBUE"/>
    <property type="match status" value="1"/>
</dbReference>
<evidence type="ECO:0000256" key="4">
    <source>
        <dbReference type="ARBA" id="ARBA00022989"/>
    </source>
</evidence>
<reference evidence="9 10" key="1">
    <citation type="submission" date="2011-02" db="EMBL/GenBank/DDBJ databases">
        <title>The Genome Sequence of Sphaeroforma arctica JP610.</title>
        <authorList>
            <consortium name="The Broad Institute Genome Sequencing Platform"/>
            <person name="Russ C."/>
            <person name="Cuomo C."/>
            <person name="Young S.K."/>
            <person name="Zeng Q."/>
            <person name="Gargeya S."/>
            <person name="Alvarado L."/>
            <person name="Berlin A."/>
            <person name="Chapman S.B."/>
            <person name="Chen Z."/>
            <person name="Freedman E."/>
            <person name="Gellesch M."/>
            <person name="Goldberg J."/>
            <person name="Griggs A."/>
            <person name="Gujja S."/>
            <person name="Heilman E."/>
            <person name="Heiman D."/>
            <person name="Howarth C."/>
            <person name="Mehta T."/>
            <person name="Neiman D."/>
            <person name="Pearson M."/>
            <person name="Roberts A."/>
            <person name="Saif S."/>
            <person name="Shea T."/>
            <person name="Shenoy N."/>
            <person name="Sisk P."/>
            <person name="Stolte C."/>
            <person name="Sykes S."/>
            <person name="White J."/>
            <person name="Yandava C."/>
            <person name="Burger G."/>
            <person name="Gray M.W."/>
            <person name="Holland P.W.H."/>
            <person name="King N."/>
            <person name="Lang F.B.F."/>
            <person name="Roger A.J."/>
            <person name="Ruiz-Trillo I."/>
            <person name="Haas B."/>
            <person name="Nusbaum C."/>
            <person name="Birren B."/>
        </authorList>
    </citation>
    <scope>NUCLEOTIDE SEQUENCE [LARGE SCALE GENOMIC DNA]</scope>
    <source>
        <strain evidence="9 10">JP610</strain>
    </source>
</reference>
<evidence type="ECO:0000256" key="5">
    <source>
        <dbReference type="ARBA" id="ARBA00023136"/>
    </source>
</evidence>
<gene>
    <name evidence="9" type="ORF">SARC_11530</name>
</gene>
<dbReference type="EMBL" id="KQ243335">
    <property type="protein sequence ID" value="KNC75951.1"/>
    <property type="molecule type" value="Genomic_DNA"/>
</dbReference>
<feature type="region of interest" description="Disordered" evidence="6">
    <location>
        <begin position="425"/>
        <end position="459"/>
    </location>
</feature>
<feature type="transmembrane region" description="Helical" evidence="7">
    <location>
        <begin position="246"/>
        <end position="270"/>
    </location>
</feature>
<keyword evidence="5 7" id="KW-0472">Membrane</keyword>
<dbReference type="PROSITE" id="PS50850">
    <property type="entry name" value="MFS"/>
    <property type="match status" value="1"/>
</dbReference>
<feature type="transmembrane region" description="Helical" evidence="7">
    <location>
        <begin position="314"/>
        <end position="340"/>
    </location>
</feature>
<evidence type="ECO:0000256" key="3">
    <source>
        <dbReference type="ARBA" id="ARBA00022692"/>
    </source>
</evidence>
<dbReference type="GO" id="GO:0022857">
    <property type="term" value="F:transmembrane transporter activity"/>
    <property type="evidence" value="ECO:0007669"/>
    <property type="project" value="InterPro"/>
</dbReference>
<dbReference type="InterPro" id="IPR036259">
    <property type="entry name" value="MFS_trans_sf"/>
</dbReference>
<accession>A0A0L0FHK5</accession>
<comment type="subcellular location">
    <subcellularLocation>
        <location evidence="1">Cell membrane</location>
        <topology evidence="1">Multi-pass membrane protein</topology>
    </subcellularLocation>
</comment>
<proteinExistence type="predicted"/>
<organism evidence="9 10">
    <name type="scientific">Sphaeroforma arctica JP610</name>
    <dbReference type="NCBI Taxonomy" id="667725"/>
    <lineage>
        <taxon>Eukaryota</taxon>
        <taxon>Ichthyosporea</taxon>
        <taxon>Ichthyophonida</taxon>
        <taxon>Sphaeroforma</taxon>
    </lineage>
</organism>
<dbReference type="GeneID" id="25912034"/>
<dbReference type="AlphaFoldDB" id="A0A0L0FHK5"/>
<dbReference type="RefSeq" id="XP_014149853.1">
    <property type="nucleotide sequence ID" value="XM_014294378.1"/>
</dbReference>
<evidence type="ECO:0000256" key="1">
    <source>
        <dbReference type="ARBA" id="ARBA00004651"/>
    </source>
</evidence>
<dbReference type="Pfam" id="PF07690">
    <property type="entry name" value="MFS_1"/>
    <property type="match status" value="1"/>
</dbReference>
<sequence length="459" mass="48893">MSLFMLSRTAFVTSTVDDDHRGRIMSILGFIRRLMALFAPIVAGFIAHYTMSSNVFFLQIILCVVYGLWAFYYIPVGVGKNATLHRRGSTGSVDADSALGLGEYSSILEDGDAIIGGDGHEAAISHALITNDGQIHTNETFYSGAGEKRDWCGQCECVAKLFGPVIRQVRKYAITVGLYWKHLLLVGTYCQVMNTVRQSRVLLIPLQATGMGLSDLTVSVIVGIGWGMDALFAPVSGYMMDRHGRLFCGCLTGLVMAASFFILAGVSIMYPPMEGASLAAELEGTAPLSAGMSNSTTSGTDETLTAGSHTSTEAVAAILIASMAMGISNGASGGLILTLSSDIAQLHPRRRGEFLALFMVIVDTGFIFGPYVAGAIANAVGIAWSSAAVGVLSIASSLWMLLLIPETKGMGARYRQFLEDRANEADLMRDTPVGTEYDEPENTKTEESGPRSLQGGPNS</sequence>
<dbReference type="GO" id="GO:0005886">
    <property type="term" value="C:plasma membrane"/>
    <property type="evidence" value="ECO:0007669"/>
    <property type="project" value="UniProtKB-SubCell"/>
</dbReference>
<protein>
    <recommendedName>
        <fullName evidence="8">Major facilitator superfamily (MFS) profile domain-containing protein</fullName>
    </recommendedName>
</protein>
<feature type="transmembrane region" description="Helical" evidence="7">
    <location>
        <begin position="382"/>
        <end position="404"/>
    </location>
</feature>
<keyword evidence="10" id="KW-1185">Reference proteome</keyword>
<keyword evidence="2" id="KW-1003">Cell membrane</keyword>
<keyword evidence="4 7" id="KW-1133">Transmembrane helix</keyword>
<dbReference type="Gene3D" id="1.20.1250.20">
    <property type="entry name" value="MFS general substrate transporter like domains"/>
    <property type="match status" value="2"/>
</dbReference>
<name>A0A0L0FHK5_9EUKA</name>
<dbReference type="Proteomes" id="UP000054560">
    <property type="component" value="Unassembled WGS sequence"/>
</dbReference>
<dbReference type="InterPro" id="IPR020846">
    <property type="entry name" value="MFS_dom"/>
</dbReference>
<feature type="transmembrane region" description="Helical" evidence="7">
    <location>
        <begin position="352"/>
        <end position="376"/>
    </location>
</feature>
<evidence type="ECO:0000259" key="8">
    <source>
        <dbReference type="PROSITE" id="PS50850"/>
    </source>
</evidence>
<evidence type="ECO:0000256" key="7">
    <source>
        <dbReference type="SAM" id="Phobius"/>
    </source>
</evidence>
<keyword evidence="3 7" id="KW-0812">Transmembrane</keyword>
<dbReference type="InterPro" id="IPR011701">
    <property type="entry name" value="MFS"/>
</dbReference>
<dbReference type="InterPro" id="IPR050189">
    <property type="entry name" value="MFS_Efflux_Transporters"/>
</dbReference>
<evidence type="ECO:0000256" key="6">
    <source>
        <dbReference type="SAM" id="MobiDB-lite"/>
    </source>
</evidence>
<dbReference type="PANTHER" id="PTHR43124:SF3">
    <property type="entry name" value="CHLORAMPHENICOL EFFLUX PUMP RV0191"/>
    <property type="match status" value="1"/>
</dbReference>
<evidence type="ECO:0000313" key="9">
    <source>
        <dbReference type="EMBL" id="KNC75951.1"/>
    </source>
</evidence>